<dbReference type="RefSeq" id="WP_007523313.1">
    <property type="nucleotide sequence ID" value="NZ_QEPN01000008.1"/>
</dbReference>
<proteinExistence type="predicted"/>
<dbReference type="EMBL" id="QEPN01000008">
    <property type="protein sequence ID" value="RDE70286.1"/>
    <property type="molecule type" value="Genomic_DNA"/>
</dbReference>
<dbReference type="Proteomes" id="UP000253872">
    <property type="component" value="Unassembled WGS sequence"/>
</dbReference>
<dbReference type="STRING" id="1035839.GCA_000238795_01912"/>
<sequence>MLKMNDLSKLTNTPKSTILYYIKEGLLPEPFKDKPNFHLYDEGNIQLIEFIKYLQTNFNASISQIRALFSHPDFDINNPYKSLTYSLDLIMGAESEKFLASELCEEFGITEIELHELVEMGLINPRNGIYTGKERDILAIISRCDGNEYQLLKDYAETAKKLAQQEVKIGLNILADREDQDGRLKHLFDMLLLLKPYVLNLQTFNTYQQQAKGA</sequence>
<protein>
    <submittedName>
        <fullName evidence="2">MerR family transcriptional regulator</fullName>
    </submittedName>
</protein>
<evidence type="ECO:0000259" key="1">
    <source>
        <dbReference type="PROSITE" id="PS50937"/>
    </source>
</evidence>
<evidence type="ECO:0000313" key="2">
    <source>
        <dbReference type="EMBL" id="RDE70286.1"/>
    </source>
</evidence>
<dbReference type="InterPro" id="IPR000551">
    <property type="entry name" value="MerR-type_HTH_dom"/>
</dbReference>
<name>A0A369YD83_9PAST</name>
<dbReference type="SMART" id="SM00422">
    <property type="entry name" value="HTH_MERR"/>
    <property type="match status" value="1"/>
</dbReference>
<reference evidence="2 3" key="1">
    <citation type="submission" date="2018-05" db="EMBL/GenBank/DDBJ databases">
        <title>Draft Genome Sequences for a Diverse set of 7 Haemophilus Species.</title>
        <authorList>
            <person name="Nichols M."/>
            <person name="Topaz N."/>
            <person name="Wang X."/>
            <person name="Wang X."/>
            <person name="Boxrud D."/>
        </authorList>
    </citation>
    <scope>NUCLEOTIDE SEQUENCE [LARGE SCALE GENOMIC DNA]</scope>
    <source>
        <strain evidence="2 3">C2002001239</strain>
    </source>
</reference>
<dbReference type="AlphaFoldDB" id="A0A369YD83"/>
<dbReference type="SUPFAM" id="SSF46955">
    <property type="entry name" value="Putative DNA-binding domain"/>
    <property type="match status" value="1"/>
</dbReference>
<dbReference type="Gene3D" id="1.10.1660.10">
    <property type="match status" value="1"/>
</dbReference>
<dbReference type="PROSITE" id="PS50937">
    <property type="entry name" value="HTH_MERR_2"/>
    <property type="match status" value="1"/>
</dbReference>
<organism evidence="2 3">
    <name type="scientific">Haemophilus sputorum</name>
    <dbReference type="NCBI Taxonomy" id="1078480"/>
    <lineage>
        <taxon>Bacteria</taxon>
        <taxon>Pseudomonadati</taxon>
        <taxon>Pseudomonadota</taxon>
        <taxon>Gammaproteobacteria</taxon>
        <taxon>Pasteurellales</taxon>
        <taxon>Pasteurellaceae</taxon>
        <taxon>Haemophilus</taxon>
    </lineage>
</organism>
<feature type="domain" description="HTH merR-type" evidence="1">
    <location>
        <begin position="1"/>
        <end position="71"/>
    </location>
</feature>
<accession>A0A369YD83</accession>
<dbReference type="Pfam" id="PF13411">
    <property type="entry name" value="MerR_1"/>
    <property type="match status" value="1"/>
</dbReference>
<dbReference type="GO" id="GO:0006355">
    <property type="term" value="P:regulation of DNA-templated transcription"/>
    <property type="evidence" value="ECO:0007669"/>
    <property type="project" value="InterPro"/>
</dbReference>
<evidence type="ECO:0000313" key="3">
    <source>
        <dbReference type="Proteomes" id="UP000253872"/>
    </source>
</evidence>
<dbReference type="GO" id="GO:0003677">
    <property type="term" value="F:DNA binding"/>
    <property type="evidence" value="ECO:0007669"/>
    <property type="project" value="InterPro"/>
</dbReference>
<dbReference type="InterPro" id="IPR009061">
    <property type="entry name" value="DNA-bd_dom_put_sf"/>
</dbReference>
<gene>
    <name evidence="2" type="ORF">DPV93_08905</name>
</gene>
<comment type="caution">
    <text evidence="2">The sequence shown here is derived from an EMBL/GenBank/DDBJ whole genome shotgun (WGS) entry which is preliminary data.</text>
</comment>